<evidence type="ECO:0000256" key="4">
    <source>
        <dbReference type="ARBA" id="ARBA00022801"/>
    </source>
</evidence>
<keyword evidence="7" id="KW-0732">Signal</keyword>
<dbReference type="InterPro" id="IPR000871">
    <property type="entry name" value="Beta-lactam_class-A"/>
</dbReference>
<comment type="catalytic activity">
    <reaction evidence="1 6">
        <text>a beta-lactam + H2O = a substituted beta-amino acid</text>
        <dbReference type="Rhea" id="RHEA:20401"/>
        <dbReference type="ChEBI" id="CHEBI:15377"/>
        <dbReference type="ChEBI" id="CHEBI:35627"/>
        <dbReference type="ChEBI" id="CHEBI:140347"/>
        <dbReference type="EC" id="3.5.2.6"/>
    </reaction>
</comment>
<evidence type="ECO:0000313" key="10">
    <source>
        <dbReference type="Proteomes" id="UP000649768"/>
    </source>
</evidence>
<organism evidence="9 10">
    <name type="scientific">Photobacterium arenosum</name>
    <dbReference type="NCBI Taxonomy" id="2774143"/>
    <lineage>
        <taxon>Bacteria</taxon>
        <taxon>Pseudomonadati</taxon>
        <taxon>Pseudomonadota</taxon>
        <taxon>Gammaproteobacteria</taxon>
        <taxon>Vibrionales</taxon>
        <taxon>Vibrionaceae</taxon>
        <taxon>Photobacterium</taxon>
    </lineage>
</organism>
<evidence type="ECO:0000259" key="8">
    <source>
        <dbReference type="Pfam" id="PF13354"/>
    </source>
</evidence>
<dbReference type="SUPFAM" id="SSF56601">
    <property type="entry name" value="beta-lactamase/transpeptidase-like"/>
    <property type="match status" value="1"/>
</dbReference>
<comment type="caution">
    <text evidence="9">The sequence shown here is derived from an EMBL/GenBank/DDBJ whole genome shotgun (WGS) entry which is preliminary data.</text>
</comment>
<keyword evidence="4 6" id="KW-0378">Hydrolase</keyword>
<comment type="similarity">
    <text evidence="2 6">Belongs to the class-A beta-lactamase family.</text>
</comment>
<evidence type="ECO:0000256" key="2">
    <source>
        <dbReference type="ARBA" id="ARBA00009009"/>
    </source>
</evidence>
<reference evidence="9 10" key="1">
    <citation type="submission" date="2020-09" db="EMBL/GenBank/DDBJ databases">
        <title>Photobacterium sp. CAU 1568 isolated from sand of Sido Beach.</title>
        <authorList>
            <person name="Kim W."/>
        </authorList>
    </citation>
    <scope>NUCLEOTIDE SEQUENCE [LARGE SCALE GENOMIC DNA]</scope>
    <source>
        <strain evidence="9 10">CAU 1568</strain>
    </source>
</reference>
<dbReference type="NCBIfam" id="NF033103">
    <property type="entry name" value="bla_class_A"/>
    <property type="match status" value="1"/>
</dbReference>
<protein>
    <recommendedName>
        <fullName evidence="3 6">Beta-lactamase</fullName>
        <ecNumber evidence="3 6">3.5.2.6</ecNumber>
    </recommendedName>
</protein>
<feature type="chain" id="PRO_5046344625" description="Beta-lactamase" evidence="7">
    <location>
        <begin position="25"/>
        <end position="285"/>
    </location>
</feature>
<dbReference type="Proteomes" id="UP000649768">
    <property type="component" value="Unassembled WGS sequence"/>
</dbReference>
<evidence type="ECO:0000256" key="1">
    <source>
        <dbReference type="ARBA" id="ARBA00001526"/>
    </source>
</evidence>
<dbReference type="PANTHER" id="PTHR35333">
    <property type="entry name" value="BETA-LACTAMASE"/>
    <property type="match status" value="1"/>
</dbReference>
<feature type="signal peptide" evidence="7">
    <location>
        <begin position="1"/>
        <end position="24"/>
    </location>
</feature>
<dbReference type="Gene3D" id="3.40.710.10">
    <property type="entry name" value="DD-peptidase/beta-lactamase superfamily"/>
    <property type="match status" value="1"/>
</dbReference>
<evidence type="ECO:0000256" key="7">
    <source>
        <dbReference type="SAM" id="SignalP"/>
    </source>
</evidence>
<evidence type="ECO:0000256" key="3">
    <source>
        <dbReference type="ARBA" id="ARBA00012865"/>
    </source>
</evidence>
<dbReference type="EMBL" id="JACYTP010000004">
    <property type="protein sequence ID" value="MBD8512861.1"/>
    <property type="molecule type" value="Genomic_DNA"/>
</dbReference>
<dbReference type="InterPro" id="IPR012338">
    <property type="entry name" value="Beta-lactam/transpept-like"/>
</dbReference>
<feature type="domain" description="Beta-lactamase class A catalytic" evidence="8">
    <location>
        <begin position="42"/>
        <end position="258"/>
    </location>
</feature>
<gene>
    <name evidence="9" type="primary">bla</name>
    <name evidence="9" type="ORF">IFO68_09175</name>
</gene>
<evidence type="ECO:0000313" key="9">
    <source>
        <dbReference type="EMBL" id="MBD8512861.1"/>
    </source>
</evidence>
<keyword evidence="5 6" id="KW-0046">Antibiotic resistance</keyword>
<evidence type="ECO:0000256" key="6">
    <source>
        <dbReference type="RuleBase" id="RU361140"/>
    </source>
</evidence>
<proteinExistence type="inferred from homology"/>
<dbReference type="InterPro" id="IPR023650">
    <property type="entry name" value="Beta-lactam_class-A_AS"/>
</dbReference>
<dbReference type="PROSITE" id="PS00146">
    <property type="entry name" value="BETA_LACTAMASE_A"/>
    <property type="match status" value="1"/>
</dbReference>
<dbReference type="Pfam" id="PF13354">
    <property type="entry name" value="Beta-lactamase2"/>
    <property type="match status" value="1"/>
</dbReference>
<dbReference type="PRINTS" id="PR00118">
    <property type="entry name" value="BLACTAMASEA"/>
</dbReference>
<accession>A0ABR9BKI8</accession>
<keyword evidence="10" id="KW-1185">Reference proteome</keyword>
<dbReference type="EC" id="3.5.2.6" evidence="3 6"/>
<sequence length="285" mass="31222">MSRSLSISSLLFSTCIIISPNVAASSLEDKVQHFEEQGWSIGVTVLDTKSHEVESVHGDKRFHFNSTIKALACANVLAKVDKGQLKLSDSVVVKKSDLVEYSPVTKDYVGKGFTLKDACNATLTYSDNTAANYTISAVGGPIGLTNFMRSIGDNVMRSDRYEPELTKNIEYDMRDTTTTNAMAASLNKLLLGDVLSLESKSQLKQWMEGNKVADGLLRASLPKGWSIADRSGASDYGVRGIVSMAWSETQHPVIVTMYVRKSGTTLEERDKVISEIGKVIYGKYQ</sequence>
<dbReference type="InterPro" id="IPR045155">
    <property type="entry name" value="Beta-lactam_cat"/>
</dbReference>
<dbReference type="PANTHER" id="PTHR35333:SF3">
    <property type="entry name" value="BETA-LACTAMASE-TYPE TRANSPEPTIDASE FOLD CONTAINING PROTEIN"/>
    <property type="match status" value="1"/>
</dbReference>
<evidence type="ECO:0000256" key="5">
    <source>
        <dbReference type="ARBA" id="ARBA00023251"/>
    </source>
</evidence>
<name>A0ABR9BKI8_9GAMM</name>